<dbReference type="Gene3D" id="3.30.1360.60">
    <property type="entry name" value="Glucose permease domain IIB"/>
    <property type="match status" value="1"/>
</dbReference>
<dbReference type="GO" id="GO:0016301">
    <property type="term" value="F:kinase activity"/>
    <property type="evidence" value="ECO:0007669"/>
    <property type="project" value="UniProtKB-KW"/>
</dbReference>
<dbReference type="InterPro" id="IPR001996">
    <property type="entry name" value="PTS_IIB_1"/>
</dbReference>
<feature type="region of interest" description="Disordered" evidence="12">
    <location>
        <begin position="460"/>
        <end position="482"/>
    </location>
</feature>
<dbReference type="AlphaFoldDB" id="A0A428N0V0"/>
<keyword evidence="6" id="KW-0598">Phosphotransferase system</keyword>
<keyword evidence="2" id="KW-0813">Transport</keyword>
<comment type="caution">
    <text evidence="16">The sequence shown here is derived from an EMBL/GenBank/DDBJ whole genome shotgun (WGS) entry which is preliminary data.</text>
</comment>
<protein>
    <submittedName>
        <fullName evidence="16">PTS sucrose transporter subunit IIBC</fullName>
    </submittedName>
</protein>
<evidence type="ECO:0000256" key="12">
    <source>
        <dbReference type="SAM" id="MobiDB-lite"/>
    </source>
</evidence>
<keyword evidence="5" id="KW-0808">Transferase</keyword>
<dbReference type="InterPro" id="IPR050558">
    <property type="entry name" value="PTS_Sugar-Specific_Components"/>
</dbReference>
<evidence type="ECO:0000256" key="10">
    <source>
        <dbReference type="ARBA" id="ARBA00023136"/>
    </source>
</evidence>
<reference evidence="16 17" key="1">
    <citation type="submission" date="2018-10" db="EMBL/GenBank/DDBJ databases">
        <title>Draft genome sequence of Bacillus salarius IM0101, isolated from a hypersaline soil in Inner Mongolia, China.</title>
        <authorList>
            <person name="Yamprayoonswat W."/>
            <person name="Boonvisut S."/>
            <person name="Jumpathong W."/>
            <person name="Sittihan S."/>
            <person name="Ruangsuj P."/>
            <person name="Wanthongcharoen S."/>
            <person name="Thongpramul N."/>
            <person name="Pimmason S."/>
            <person name="Yu B."/>
            <person name="Yasawong M."/>
        </authorList>
    </citation>
    <scope>NUCLEOTIDE SEQUENCE [LARGE SCALE GENOMIC DNA]</scope>
    <source>
        <strain evidence="16 17">IM0101</strain>
    </source>
</reference>
<feature type="transmembrane region" description="Helical" evidence="13">
    <location>
        <begin position="254"/>
        <end position="278"/>
    </location>
</feature>
<keyword evidence="3" id="KW-1003">Cell membrane</keyword>
<evidence type="ECO:0000256" key="3">
    <source>
        <dbReference type="ARBA" id="ARBA00022475"/>
    </source>
</evidence>
<feature type="transmembrane region" description="Helical" evidence="13">
    <location>
        <begin position="395"/>
        <end position="416"/>
    </location>
</feature>
<feature type="transmembrane region" description="Helical" evidence="13">
    <location>
        <begin position="298"/>
        <end position="321"/>
    </location>
</feature>
<feature type="transmembrane region" description="Helical" evidence="13">
    <location>
        <begin position="223"/>
        <end position="242"/>
    </location>
</feature>
<dbReference type="OrthoDB" id="9769191at2"/>
<evidence type="ECO:0000256" key="9">
    <source>
        <dbReference type="ARBA" id="ARBA00022989"/>
    </source>
</evidence>
<gene>
    <name evidence="16" type="ORF">D7Z54_18125</name>
</gene>
<evidence type="ECO:0000256" key="2">
    <source>
        <dbReference type="ARBA" id="ARBA00022448"/>
    </source>
</evidence>
<dbReference type="Pfam" id="PF02378">
    <property type="entry name" value="PTS_EIIC"/>
    <property type="match status" value="1"/>
</dbReference>
<dbReference type="InterPro" id="IPR036878">
    <property type="entry name" value="Glu_permease_IIB"/>
</dbReference>
<keyword evidence="10 13" id="KW-0472">Membrane</keyword>
<evidence type="ECO:0000256" key="4">
    <source>
        <dbReference type="ARBA" id="ARBA00022597"/>
    </source>
</evidence>
<evidence type="ECO:0000256" key="11">
    <source>
        <dbReference type="PROSITE-ProRule" id="PRU00421"/>
    </source>
</evidence>
<proteinExistence type="predicted"/>
<dbReference type="GO" id="GO:0015771">
    <property type="term" value="P:trehalose transport"/>
    <property type="evidence" value="ECO:0007669"/>
    <property type="project" value="TreeGrafter"/>
</dbReference>
<dbReference type="InterPro" id="IPR018113">
    <property type="entry name" value="PTrfase_EIIB_Cys"/>
</dbReference>
<keyword evidence="17" id="KW-1185">Reference proteome</keyword>
<feature type="domain" description="PTS EIIC type-1" evidence="15">
    <location>
        <begin position="113"/>
        <end position="472"/>
    </location>
</feature>
<dbReference type="SUPFAM" id="SSF55604">
    <property type="entry name" value="Glucose permease domain IIB"/>
    <property type="match status" value="1"/>
</dbReference>
<dbReference type="PANTHER" id="PTHR30175:SF7">
    <property type="entry name" value="NEGATIVE REGULATOR OF SACY ACTIVITY"/>
    <property type="match status" value="1"/>
</dbReference>
<evidence type="ECO:0000259" key="15">
    <source>
        <dbReference type="PROSITE" id="PS51103"/>
    </source>
</evidence>
<accession>A0A428N0V0</accession>
<evidence type="ECO:0000256" key="1">
    <source>
        <dbReference type="ARBA" id="ARBA00004651"/>
    </source>
</evidence>
<evidence type="ECO:0000313" key="17">
    <source>
        <dbReference type="Proteomes" id="UP000275076"/>
    </source>
</evidence>
<dbReference type="Pfam" id="PF00367">
    <property type="entry name" value="PTS_EIIB"/>
    <property type="match status" value="1"/>
</dbReference>
<dbReference type="Proteomes" id="UP000275076">
    <property type="component" value="Unassembled WGS sequence"/>
</dbReference>
<dbReference type="EMBL" id="RBVX01000019">
    <property type="protein sequence ID" value="RSL31902.1"/>
    <property type="molecule type" value="Genomic_DNA"/>
</dbReference>
<dbReference type="NCBIfam" id="TIGR00826">
    <property type="entry name" value="EIIB_glc"/>
    <property type="match status" value="1"/>
</dbReference>
<keyword evidence="8" id="KW-0418">Kinase</keyword>
<dbReference type="GO" id="GO:0090589">
    <property type="term" value="F:protein-phosphocysteine-trehalose phosphotransferase system transporter activity"/>
    <property type="evidence" value="ECO:0007669"/>
    <property type="project" value="TreeGrafter"/>
</dbReference>
<feature type="transmembrane region" description="Helical" evidence="13">
    <location>
        <begin position="151"/>
        <end position="170"/>
    </location>
</feature>
<evidence type="ECO:0000259" key="14">
    <source>
        <dbReference type="PROSITE" id="PS51098"/>
    </source>
</evidence>
<feature type="transmembrane region" description="Helical" evidence="13">
    <location>
        <begin position="333"/>
        <end position="355"/>
    </location>
</feature>
<evidence type="ECO:0000256" key="7">
    <source>
        <dbReference type="ARBA" id="ARBA00022692"/>
    </source>
</evidence>
<dbReference type="InterPro" id="IPR013013">
    <property type="entry name" value="PTS_EIIC_1"/>
</dbReference>
<dbReference type="InterPro" id="IPR003352">
    <property type="entry name" value="PTS_EIIC"/>
</dbReference>
<evidence type="ECO:0000256" key="6">
    <source>
        <dbReference type="ARBA" id="ARBA00022683"/>
    </source>
</evidence>
<dbReference type="FunFam" id="3.30.1360.60:FF:000001">
    <property type="entry name" value="PTS system glucose-specific IIBC component PtsG"/>
    <property type="match status" value="1"/>
</dbReference>
<keyword evidence="4" id="KW-0762">Sugar transport</keyword>
<dbReference type="RefSeq" id="WP_125557637.1">
    <property type="nucleotide sequence ID" value="NZ_RBVX01000019.1"/>
</dbReference>
<feature type="transmembrane region" description="Helical" evidence="13">
    <location>
        <begin position="367"/>
        <end position="388"/>
    </location>
</feature>
<feature type="active site" description="Phosphocysteine intermediate; for EIIB activity" evidence="11">
    <location>
        <position position="26"/>
    </location>
</feature>
<feature type="domain" description="PTS EIIB type-1" evidence="14">
    <location>
        <begin position="4"/>
        <end position="87"/>
    </location>
</feature>
<dbReference type="InterPro" id="IPR010973">
    <property type="entry name" value="PTS_IIBC_sucr"/>
</dbReference>
<evidence type="ECO:0000256" key="8">
    <source>
        <dbReference type="ARBA" id="ARBA00022777"/>
    </source>
</evidence>
<dbReference type="PANTHER" id="PTHR30175">
    <property type="entry name" value="PHOSPHOTRANSFERASE SYSTEM TRANSPORT PROTEIN"/>
    <property type="match status" value="1"/>
</dbReference>
<feature type="transmembrane region" description="Helical" evidence="13">
    <location>
        <begin position="114"/>
        <end position="139"/>
    </location>
</feature>
<feature type="transmembrane region" description="Helical" evidence="13">
    <location>
        <begin position="436"/>
        <end position="455"/>
    </location>
</feature>
<dbReference type="GO" id="GO:0008982">
    <property type="term" value="F:protein-N(PI)-phosphohistidine-sugar phosphotransferase activity"/>
    <property type="evidence" value="ECO:0007669"/>
    <property type="project" value="InterPro"/>
</dbReference>
<sequence length="482" mass="52025">MDYQKTAKELVPLLGGKDNIISASHCATRLRLVIDDESKVDKENMEDMEGVKGAFSSSGQFQIIFGTGTVNKVFEPFAEEIGLNDQTEEKNQKQMDHNEAAKQNMNPVSRFAKVLSNIFVPIIPAIVAAGMLMGLLNLLNRFGWVNPESSLYILLDMFSSAAFIVLPILIGYSAAREFGGNTYLGAVIGGIMTHPTLLNPWGLQDGDVQPEVLSFIGMDIELLGYQGTVIPVLLTVYVMCMLEKFFRKFVPNMVDLLVTPFLTIMSTGFVALMVVGPLGRLLGEGVTSSLSYLYDTGAGFAGLVFGGLYSLIVLTGVHHSFHAIEAEILGQVGFNYLLPIWAVANVAQGGAGLAVWFKTRNKKMKEIAAPSALAAFLGITEPVIFGVNLRYRRPFIGAAIGGALGGAYVTITNVTANGIGVTGLPMFAIANEPVNYAIGILIAVGGAFIATWILGWQEEEKQPKKEAPNDDKDNEEKTEKAI</sequence>
<evidence type="ECO:0000256" key="13">
    <source>
        <dbReference type="SAM" id="Phobius"/>
    </source>
</evidence>
<evidence type="ECO:0000313" key="16">
    <source>
        <dbReference type="EMBL" id="RSL31902.1"/>
    </source>
</evidence>
<dbReference type="GO" id="GO:0009401">
    <property type="term" value="P:phosphoenolpyruvate-dependent sugar phosphotransferase system"/>
    <property type="evidence" value="ECO:0007669"/>
    <property type="project" value="UniProtKB-KW"/>
</dbReference>
<evidence type="ECO:0000256" key="5">
    <source>
        <dbReference type="ARBA" id="ARBA00022679"/>
    </source>
</evidence>
<feature type="transmembrane region" description="Helical" evidence="13">
    <location>
        <begin position="182"/>
        <end position="203"/>
    </location>
</feature>
<keyword evidence="7 13" id="KW-0812">Transmembrane</keyword>
<organism evidence="16 17">
    <name type="scientific">Salibacterium salarium</name>
    <dbReference type="NCBI Taxonomy" id="284579"/>
    <lineage>
        <taxon>Bacteria</taxon>
        <taxon>Bacillati</taxon>
        <taxon>Bacillota</taxon>
        <taxon>Bacilli</taxon>
        <taxon>Bacillales</taxon>
        <taxon>Bacillaceae</taxon>
    </lineage>
</organism>
<dbReference type="PROSITE" id="PS51098">
    <property type="entry name" value="PTS_EIIB_TYPE_1"/>
    <property type="match status" value="1"/>
</dbReference>
<dbReference type="PROSITE" id="PS01035">
    <property type="entry name" value="PTS_EIIB_TYPE_1_CYS"/>
    <property type="match status" value="1"/>
</dbReference>
<name>A0A428N0V0_9BACI</name>
<keyword evidence="9 13" id="KW-1133">Transmembrane helix</keyword>
<dbReference type="PROSITE" id="PS51103">
    <property type="entry name" value="PTS_EIIC_TYPE_1"/>
    <property type="match status" value="1"/>
</dbReference>
<comment type="subcellular location">
    <subcellularLocation>
        <location evidence="1">Cell membrane</location>
        <topology evidence="1">Multi-pass membrane protein</topology>
    </subcellularLocation>
</comment>
<dbReference type="CDD" id="cd00212">
    <property type="entry name" value="PTS_IIB_glc"/>
    <property type="match status" value="1"/>
</dbReference>
<dbReference type="GO" id="GO:0005886">
    <property type="term" value="C:plasma membrane"/>
    <property type="evidence" value="ECO:0007669"/>
    <property type="project" value="UniProtKB-SubCell"/>
</dbReference>
<dbReference type="NCBIfam" id="TIGR01996">
    <property type="entry name" value="PTS-II-BC-sucr"/>
    <property type="match status" value="1"/>
</dbReference>